<dbReference type="Proteomes" id="UP000824130">
    <property type="component" value="Unassembled WGS sequence"/>
</dbReference>
<feature type="non-terminal residue" evidence="2">
    <location>
        <position position="1"/>
    </location>
</feature>
<dbReference type="AlphaFoldDB" id="A0A9D1N4S2"/>
<dbReference type="SUPFAM" id="SSF52218">
    <property type="entry name" value="Flavoproteins"/>
    <property type="match status" value="1"/>
</dbReference>
<sequence length="128" mass="14265">SPICANTDHTLKKRNPAIWSQQNRKTGTQNTFVLFIKPSVFKGWQERAIFYYPIWWGIAAWPVDGFIEANDFTGKTVIPFCTSSSSDIGDSGQLLADMAGTGNWLEGQRFSSGVSQDEVDQWVESLGL</sequence>
<evidence type="ECO:0000313" key="3">
    <source>
        <dbReference type="Proteomes" id="UP000824130"/>
    </source>
</evidence>
<dbReference type="InterPro" id="IPR029039">
    <property type="entry name" value="Flavoprotein-like_sf"/>
</dbReference>
<feature type="domain" description="Flavodoxin-like" evidence="1">
    <location>
        <begin position="51"/>
        <end position="125"/>
    </location>
</feature>
<reference evidence="2" key="2">
    <citation type="journal article" date="2021" name="PeerJ">
        <title>Extensive microbial diversity within the chicken gut microbiome revealed by metagenomics and culture.</title>
        <authorList>
            <person name="Gilroy R."/>
            <person name="Ravi A."/>
            <person name="Getino M."/>
            <person name="Pursley I."/>
            <person name="Horton D.L."/>
            <person name="Alikhan N.F."/>
            <person name="Baker D."/>
            <person name="Gharbi K."/>
            <person name="Hall N."/>
            <person name="Watson M."/>
            <person name="Adriaenssens E.M."/>
            <person name="Foster-Nyarko E."/>
            <person name="Jarju S."/>
            <person name="Secka A."/>
            <person name="Antonio M."/>
            <person name="Oren A."/>
            <person name="Chaudhuri R.R."/>
            <person name="La Ragione R."/>
            <person name="Hildebrand F."/>
            <person name="Pallen M.J."/>
        </authorList>
    </citation>
    <scope>NUCLEOTIDE SEQUENCE</scope>
    <source>
        <strain evidence="2">ChiSjej4B22-8349</strain>
    </source>
</reference>
<protein>
    <recommendedName>
        <fullName evidence="1">Flavodoxin-like domain-containing protein</fullName>
    </recommendedName>
</protein>
<dbReference type="Gene3D" id="3.40.50.360">
    <property type="match status" value="1"/>
</dbReference>
<dbReference type="GO" id="GO:0016651">
    <property type="term" value="F:oxidoreductase activity, acting on NAD(P)H"/>
    <property type="evidence" value="ECO:0007669"/>
    <property type="project" value="UniProtKB-ARBA"/>
</dbReference>
<dbReference type="GO" id="GO:0010181">
    <property type="term" value="F:FMN binding"/>
    <property type="evidence" value="ECO:0007669"/>
    <property type="project" value="InterPro"/>
</dbReference>
<comment type="caution">
    <text evidence="2">The sequence shown here is derived from an EMBL/GenBank/DDBJ whole genome shotgun (WGS) entry which is preliminary data.</text>
</comment>
<reference evidence="2" key="1">
    <citation type="submission" date="2020-10" db="EMBL/GenBank/DDBJ databases">
        <authorList>
            <person name="Gilroy R."/>
        </authorList>
    </citation>
    <scope>NUCLEOTIDE SEQUENCE</scope>
    <source>
        <strain evidence="2">ChiSjej4B22-8349</strain>
    </source>
</reference>
<dbReference type="InterPro" id="IPR008254">
    <property type="entry name" value="Flavodoxin/NO_synth"/>
</dbReference>
<dbReference type="Pfam" id="PF12682">
    <property type="entry name" value="Flavodoxin_4"/>
    <property type="match status" value="1"/>
</dbReference>
<evidence type="ECO:0000259" key="1">
    <source>
        <dbReference type="Pfam" id="PF12682"/>
    </source>
</evidence>
<organism evidence="2 3">
    <name type="scientific">Candidatus Allocopromorpha excrementipullorum</name>
    <dbReference type="NCBI Taxonomy" id="2840743"/>
    <lineage>
        <taxon>Bacteria</taxon>
        <taxon>Bacillati</taxon>
        <taxon>Bacillota</taxon>
        <taxon>Clostridia</taxon>
        <taxon>Eubacteriales</taxon>
        <taxon>Eubacteriaceae</taxon>
        <taxon>Eubacteriaceae incertae sedis</taxon>
        <taxon>Candidatus Allocopromorpha</taxon>
    </lineage>
</organism>
<gene>
    <name evidence="2" type="ORF">IAD25_00410</name>
</gene>
<proteinExistence type="predicted"/>
<accession>A0A9D1N4S2</accession>
<dbReference type="EMBL" id="DVOB01000008">
    <property type="protein sequence ID" value="HIU95158.1"/>
    <property type="molecule type" value="Genomic_DNA"/>
</dbReference>
<name>A0A9D1N4S2_9FIRM</name>
<evidence type="ECO:0000313" key="2">
    <source>
        <dbReference type="EMBL" id="HIU95158.1"/>
    </source>
</evidence>